<keyword evidence="4" id="KW-1185">Reference proteome</keyword>
<feature type="domain" description="Methyltransferase type 11" evidence="2">
    <location>
        <begin position="80"/>
        <end position="129"/>
    </location>
</feature>
<dbReference type="AlphaFoldDB" id="A0A4V3DXV4"/>
<dbReference type="InterPro" id="IPR013216">
    <property type="entry name" value="Methyltransf_11"/>
</dbReference>
<feature type="region of interest" description="Disordered" evidence="1">
    <location>
        <begin position="225"/>
        <end position="245"/>
    </location>
</feature>
<dbReference type="GO" id="GO:0032259">
    <property type="term" value="P:methylation"/>
    <property type="evidence" value="ECO:0007669"/>
    <property type="project" value="UniProtKB-KW"/>
</dbReference>
<evidence type="ECO:0000256" key="1">
    <source>
        <dbReference type="SAM" id="MobiDB-lite"/>
    </source>
</evidence>
<name>A0A4V3DXV4_9HYPH</name>
<dbReference type="GO" id="GO:0008757">
    <property type="term" value="F:S-adenosylmethionine-dependent methyltransferase activity"/>
    <property type="evidence" value="ECO:0007669"/>
    <property type="project" value="InterPro"/>
</dbReference>
<evidence type="ECO:0000313" key="3">
    <source>
        <dbReference type="EMBL" id="TDR90189.1"/>
    </source>
</evidence>
<comment type="caution">
    <text evidence="3">The sequence shown here is derived from an EMBL/GenBank/DDBJ whole genome shotgun (WGS) entry which is preliminary data.</text>
</comment>
<dbReference type="OrthoDB" id="9800231at2"/>
<proteinExistence type="predicted"/>
<dbReference type="Gene3D" id="3.40.50.150">
    <property type="entry name" value="Vaccinia Virus protein VP39"/>
    <property type="match status" value="1"/>
</dbReference>
<protein>
    <submittedName>
        <fullName evidence="3">Methyltransferase family protein</fullName>
    </submittedName>
</protein>
<dbReference type="Pfam" id="PF08241">
    <property type="entry name" value="Methyltransf_11"/>
    <property type="match status" value="1"/>
</dbReference>
<dbReference type="Proteomes" id="UP000295122">
    <property type="component" value="Unassembled WGS sequence"/>
</dbReference>
<dbReference type="EMBL" id="SNZR01000013">
    <property type="protein sequence ID" value="TDR90189.1"/>
    <property type="molecule type" value="Genomic_DNA"/>
</dbReference>
<reference evidence="3 4" key="1">
    <citation type="submission" date="2019-03" db="EMBL/GenBank/DDBJ databases">
        <title>Genomic Encyclopedia of Type Strains, Phase IV (KMG-IV): sequencing the most valuable type-strain genomes for metagenomic binning, comparative biology and taxonomic classification.</title>
        <authorList>
            <person name="Goeker M."/>
        </authorList>
    </citation>
    <scope>NUCLEOTIDE SEQUENCE [LARGE SCALE GENOMIC DNA]</scope>
    <source>
        <strain evidence="3 4">DSM 25903</strain>
    </source>
</reference>
<keyword evidence="3" id="KW-0489">Methyltransferase</keyword>
<organism evidence="3 4">
    <name type="scientific">Enterovirga rhinocerotis</name>
    <dbReference type="NCBI Taxonomy" id="1339210"/>
    <lineage>
        <taxon>Bacteria</taxon>
        <taxon>Pseudomonadati</taxon>
        <taxon>Pseudomonadota</taxon>
        <taxon>Alphaproteobacteria</taxon>
        <taxon>Hyphomicrobiales</taxon>
        <taxon>Methylobacteriaceae</taxon>
        <taxon>Enterovirga</taxon>
    </lineage>
</organism>
<evidence type="ECO:0000259" key="2">
    <source>
        <dbReference type="Pfam" id="PF08241"/>
    </source>
</evidence>
<accession>A0A4V3DXV4</accession>
<dbReference type="InterPro" id="IPR029063">
    <property type="entry name" value="SAM-dependent_MTases_sf"/>
</dbReference>
<evidence type="ECO:0000313" key="4">
    <source>
        <dbReference type="Proteomes" id="UP000295122"/>
    </source>
</evidence>
<keyword evidence="3" id="KW-0808">Transferase</keyword>
<dbReference type="RefSeq" id="WP_133771381.1">
    <property type="nucleotide sequence ID" value="NZ_SNZR01000013.1"/>
</dbReference>
<gene>
    <name evidence="3" type="ORF">EV668_3031</name>
</gene>
<sequence>MSVDVTDLMRFYQAPLGEAARRQLSRVLAESWDGLRGLRLLGIGYATPYLSALGADCERTIAFMPPSQGVVTWPEPSRSSSALADPTMLPLPEGSIDRVLVVHAIEMAPEPAEMLHEIARILTPSGRALLVFPNRRGLWTRIDTTPFGHGQPFSRKQIRRLLQETQLEAEAWRETLYMPPLENGLVLRSAAAWERMGRRLALPFAGLHVVEAGKRLHRPIAVRTRRGSKAPRPVFLPVPASRSSS</sequence>
<dbReference type="SUPFAM" id="SSF53335">
    <property type="entry name" value="S-adenosyl-L-methionine-dependent methyltransferases"/>
    <property type="match status" value="1"/>
</dbReference>